<dbReference type="SUPFAM" id="SSF55174">
    <property type="entry name" value="Alpha-L RNA-binding motif"/>
    <property type="match status" value="1"/>
</dbReference>
<evidence type="ECO:0000259" key="7">
    <source>
        <dbReference type="SMART" id="SM00363"/>
    </source>
</evidence>
<dbReference type="PANTHER" id="PTHR11831:SF4">
    <property type="entry name" value="SMALL RIBOSOMAL SUBUNIT PROTEIN US4M"/>
    <property type="match status" value="1"/>
</dbReference>
<feature type="domain" description="RNA-binding S4" evidence="7">
    <location>
        <begin position="84"/>
        <end position="136"/>
    </location>
</feature>
<dbReference type="PROSITE" id="PS50889">
    <property type="entry name" value="S4"/>
    <property type="match status" value="1"/>
</dbReference>
<evidence type="ECO:0000256" key="6">
    <source>
        <dbReference type="PROSITE-ProRule" id="PRU00182"/>
    </source>
</evidence>
<dbReference type="PANTHER" id="PTHR11831">
    <property type="entry name" value="30S 40S RIBOSOMAL PROTEIN"/>
    <property type="match status" value="1"/>
</dbReference>
<dbReference type="InterPro" id="IPR036986">
    <property type="entry name" value="S4_RNA-bd_sf"/>
</dbReference>
<dbReference type="CDD" id="cd00165">
    <property type="entry name" value="S4"/>
    <property type="match status" value="1"/>
</dbReference>
<proteinExistence type="inferred from homology"/>
<dbReference type="GO" id="GO:0019843">
    <property type="term" value="F:rRNA binding"/>
    <property type="evidence" value="ECO:0007669"/>
    <property type="project" value="UniProtKB-KW"/>
</dbReference>
<evidence type="ECO:0000256" key="4">
    <source>
        <dbReference type="ARBA" id="ARBA00022980"/>
    </source>
</evidence>
<dbReference type="Pfam" id="PF01479">
    <property type="entry name" value="S4"/>
    <property type="match status" value="1"/>
</dbReference>
<evidence type="ECO:0000313" key="8">
    <source>
        <dbReference type="EMBL" id="ANP26547.1"/>
    </source>
</evidence>
<keyword evidence="2" id="KW-0699">rRNA-binding</keyword>
<dbReference type="AlphaFoldDB" id="A0A1B0ZF26"/>
<evidence type="ECO:0000256" key="5">
    <source>
        <dbReference type="ARBA" id="ARBA00023274"/>
    </source>
</evidence>
<dbReference type="GO" id="GO:0042274">
    <property type="term" value="P:ribosomal small subunit biogenesis"/>
    <property type="evidence" value="ECO:0007669"/>
    <property type="project" value="TreeGrafter"/>
</dbReference>
<keyword evidence="8" id="KW-0934">Plastid</keyword>
<dbReference type="GO" id="GO:0003735">
    <property type="term" value="F:structural constituent of ribosome"/>
    <property type="evidence" value="ECO:0007669"/>
    <property type="project" value="TreeGrafter"/>
</dbReference>
<dbReference type="SMART" id="SM00363">
    <property type="entry name" value="S4"/>
    <property type="match status" value="1"/>
</dbReference>
<sequence length="136" mass="16405">MEFFFIFIFMSIYNKFCKKKVNKNKNKIIYPFKKINISKQIYNICLLEKYFNFLTLKKKLKYYTHIFSKKKKSKSFFLLQFLGMRLDNIIFKIGLCSVIYGARQLVNHGYIFINGHFINKSNFLCNFGDLITKKKI</sequence>
<comment type="similarity">
    <text evidence="1">Belongs to the universal ribosomal protein uS4 family.</text>
</comment>
<evidence type="ECO:0000256" key="3">
    <source>
        <dbReference type="ARBA" id="ARBA00022884"/>
    </source>
</evidence>
<dbReference type="GO" id="GO:0015935">
    <property type="term" value="C:small ribosomal subunit"/>
    <property type="evidence" value="ECO:0007669"/>
    <property type="project" value="TreeGrafter"/>
</dbReference>
<dbReference type="EMBL" id="KX171421">
    <property type="protein sequence ID" value="ANP26547.1"/>
    <property type="molecule type" value="Genomic_DNA"/>
</dbReference>
<dbReference type="Gene3D" id="3.10.290.10">
    <property type="entry name" value="RNA-binding S4 domain"/>
    <property type="match status" value="1"/>
</dbReference>
<keyword evidence="4 8" id="KW-0689">Ribosomal protein</keyword>
<protein>
    <submittedName>
        <fullName evidence="8">Ribosomal protein S4</fullName>
    </submittedName>
</protein>
<geneLocation type="plastid" evidence="8"/>
<keyword evidence="5" id="KW-0687">Ribonucleoprotein</keyword>
<name>A0A1B0ZF26_9LILI</name>
<dbReference type="InterPro" id="IPR022801">
    <property type="entry name" value="Ribosomal_uS4"/>
</dbReference>
<evidence type="ECO:0000256" key="1">
    <source>
        <dbReference type="ARBA" id="ARBA00007465"/>
    </source>
</evidence>
<keyword evidence="3 6" id="KW-0694">RNA-binding</keyword>
<evidence type="ECO:0000256" key="2">
    <source>
        <dbReference type="ARBA" id="ARBA00022730"/>
    </source>
</evidence>
<dbReference type="InterPro" id="IPR002942">
    <property type="entry name" value="S4_RNA-bd"/>
</dbReference>
<accession>A0A1B0ZF26</accession>
<organism evidence="8">
    <name type="scientific">Thismia tentaculata</name>
    <dbReference type="NCBI Taxonomy" id="1841234"/>
    <lineage>
        <taxon>Eukaryota</taxon>
        <taxon>Viridiplantae</taxon>
        <taxon>Streptophyta</taxon>
        <taxon>Embryophyta</taxon>
        <taxon>Tracheophyta</taxon>
        <taxon>Spermatophyta</taxon>
        <taxon>Magnoliopsida</taxon>
        <taxon>Liliopsida</taxon>
        <taxon>Dioscoreales</taxon>
        <taxon>Thismiaceae</taxon>
        <taxon>Thismia</taxon>
    </lineage>
</organism>
<dbReference type="SMR" id="A0A1B0ZF26"/>
<reference evidence="8" key="1">
    <citation type="journal article" date="2016" name="Am. J. Bot.">
        <title>Drastic reduction of plastome size in the mycoheterotrophic Thismia tentaculata relative to that of its autotrophic relative Tacca chantrieri.</title>
        <authorList>
            <person name="Lim G.S."/>
            <person name="Barrett C.F."/>
            <person name="Pang C.C."/>
            <person name="Davis J.I."/>
        </authorList>
    </citation>
    <scope>NUCLEOTIDE SEQUENCE</scope>
</reference>
<gene>
    <name evidence="8" type="primary">rps4</name>
</gene>